<dbReference type="EC" id="2.7.11.1" evidence="1"/>
<keyword evidence="2" id="KW-1185">Reference proteome</keyword>
<dbReference type="Proteomes" id="UP001145114">
    <property type="component" value="Unassembled WGS sequence"/>
</dbReference>
<keyword evidence="1" id="KW-0418">Kinase</keyword>
<keyword evidence="1" id="KW-0808">Transferase</keyword>
<dbReference type="EMBL" id="JAMZIH010000228">
    <property type="protein sequence ID" value="KAJ1679695.1"/>
    <property type="molecule type" value="Genomic_DNA"/>
</dbReference>
<accession>A0ACC1HUH2</accession>
<name>A0ACC1HUH2_9FUNG</name>
<sequence>MLARTHNRNSIEFNRSIDHGGTNGSALITKQHSHHSHQNSPHRSQGKQRRQRNDSRTPLVTTATTAAVTTTTATTTSTNTATTTNTTNTNKDCSRQHHHYRHCHCRRHQPHQQRHNHCYDQTDGSHTTGTGMATWGSSTQSPFPPCRNSSKLDHPGLHVGAKRPACTGGEATASDQQSGTPSLSTRCEHVPITVSIKDRHSRRFLLHTPLGEFQVVRTLGQGSYGRVRLMRSALTNEQYAVKIIRRYPPHKHHKSHPEHRKAKTLDRRIVREANLAAILGQLHPNIVPLHDFRVTDTHLYLFYEFVDGMTLAEKIGSTGLPESEAKPL</sequence>
<gene>
    <name evidence="1" type="primary">KIN2_1</name>
    <name evidence="1" type="ORF">EV182_001521</name>
</gene>
<comment type="caution">
    <text evidence="1">The sequence shown here is derived from an EMBL/GenBank/DDBJ whole genome shotgun (WGS) entry which is preliminary data.</text>
</comment>
<organism evidence="1 2">
    <name type="scientific">Spiromyces aspiralis</name>
    <dbReference type="NCBI Taxonomy" id="68401"/>
    <lineage>
        <taxon>Eukaryota</taxon>
        <taxon>Fungi</taxon>
        <taxon>Fungi incertae sedis</taxon>
        <taxon>Zoopagomycota</taxon>
        <taxon>Kickxellomycotina</taxon>
        <taxon>Kickxellomycetes</taxon>
        <taxon>Kickxellales</taxon>
        <taxon>Kickxellaceae</taxon>
        <taxon>Spiromyces</taxon>
    </lineage>
</organism>
<protein>
    <submittedName>
        <fullName evidence="1">Serine/threonine-protein kinase</fullName>
        <ecNumber evidence="1">2.7.11.1</ecNumber>
    </submittedName>
</protein>
<reference evidence="1" key="1">
    <citation type="submission" date="2022-06" db="EMBL/GenBank/DDBJ databases">
        <title>Phylogenomic reconstructions and comparative analyses of Kickxellomycotina fungi.</title>
        <authorList>
            <person name="Reynolds N.K."/>
            <person name="Stajich J.E."/>
            <person name="Barry K."/>
            <person name="Grigoriev I.V."/>
            <person name="Crous P."/>
            <person name="Smith M.E."/>
        </authorList>
    </citation>
    <scope>NUCLEOTIDE SEQUENCE</scope>
    <source>
        <strain evidence="1">RSA 2271</strain>
    </source>
</reference>
<evidence type="ECO:0000313" key="2">
    <source>
        <dbReference type="Proteomes" id="UP001145114"/>
    </source>
</evidence>
<evidence type="ECO:0000313" key="1">
    <source>
        <dbReference type="EMBL" id="KAJ1679695.1"/>
    </source>
</evidence>
<proteinExistence type="predicted"/>
<feature type="non-terminal residue" evidence="1">
    <location>
        <position position="328"/>
    </location>
</feature>